<keyword evidence="3" id="KW-0472">Membrane</keyword>
<feature type="region of interest" description="Disordered" evidence="2">
    <location>
        <begin position="268"/>
        <end position="289"/>
    </location>
</feature>
<dbReference type="RefSeq" id="XP_018063694.1">
    <property type="nucleotide sequence ID" value="XM_018223146.1"/>
</dbReference>
<dbReference type="Proteomes" id="UP000070700">
    <property type="component" value="Unassembled WGS sequence"/>
</dbReference>
<dbReference type="GeneID" id="28832872"/>
<organism evidence="4 5">
    <name type="scientific">Mollisia scopiformis</name>
    <name type="common">Conifer needle endophyte fungus</name>
    <name type="synonym">Phialocephala scopiformis</name>
    <dbReference type="NCBI Taxonomy" id="149040"/>
    <lineage>
        <taxon>Eukaryota</taxon>
        <taxon>Fungi</taxon>
        <taxon>Dikarya</taxon>
        <taxon>Ascomycota</taxon>
        <taxon>Pezizomycotina</taxon>
        <taxon>Leotiomycetes</taxon>
        <taxon>Helotiales</taxon>
        <taxon>Mollisiaceae</taxon>
        <taxon>Mollisia</taxon>
    </lineage>
</organism>
<feature type="transmembrane region" description="Helical" evidence="3">
    <location>
        <begin position="31"/>
        <end position="50"/>
    </location>
</feature>
<dbReference type="PANTHER" id="PTHR33365:SF6">
    <property type="entry name" value="OXIDASE USTYA"/>
    <property type="match status" value="1"/>
</dbReference>
<proteinExistence type="inferred from homology"/>
<evidence type="ECO:0000256" key="2">
    <source>
        <dbReference type="SAM" id="MobiDB-lite"/>
    </source>
</evidence>
<evidence type="ECO:0000313" key="5">
    <source>
        <dbReference type="Proteomes" id="UP000070700"/>
    </source>
</evidence>
<name>A0A132BBF9_MOLSC</name>
<reference evidence="4 5" key="1">
    <citation type="submission" date="2015-10" db="EMBL/GenBank/DDBJ databases">
        <title>Full genome of DAOMC 229536 Phialocephala scopiformis, a fungal endophyte of spruce producing the potent anti-insectan compound rugulosin.</title>
        <authorList>
            <consortium name="DOE Joint Genome Institute"/>
            <person name="Walker A.K."/>
            <person name="Frasz S.L."/>
            <person name="Seifert K.A."/>
            <person name="Miller J.D."/>
            <person name="Mondo S.J."/>
            <person name="Labutti K."/>
            <person name="Lipzen A."/>
            <person name="Dockter R."/>
            <person name="Kennedy M."/>
            <person name="Grigoriev I.V."/>
            <person name="Spatafora J.W."/>
        </authorList>
    </citation>
    <scope>NUCLEOTIDE SEQUENCE [LARGE SCALE GENOMIC DNA]</scope>
    <source>
        <strain evidence="4 5">CBS 120377</strain>
    </source>
</reference>
<dbReference type="OrthoDB" id="3687641at2759"/>
<sequence>MSKEYQFEPLLTEEEESNYSFTRQPKAPRRWSLSILLSICLIISTSLNLFQAIANVPAPLEHESKPTECRSEYANLKDNEISVKWLQSSAYTSLNISERDHMWDAINHDSGIVAVPKEWAAQKGLDMGADFPWDKSKTIYFVNAFHSLHCIKNIYRSMMEYREGLPQTFDQHHLVHCLDQLRADTECAADDTLRVTTPSREKSTAVGQVRQCRSFDQLRAWTVDHSGCYRYGNPTFEDAQDSQLPRKRYCPEGSPDLDTVRAYYGKGPDWTPANDPVWSWFDEDEKRGQ</sequence>
<dbReference type="AlphaFoldDB" id="A0A132BBF9"/>
<dbReference type="STRING" id="149040.A0A132BBF9"/>
<dbReference type="KEGG" id="psco:LY89DRAFT_788227"/>
<evidence type="ECO:0000313" key="4">
    <source>
        <dbReference type="EMBL" id="KUJ09339.1"/>
    </source>
</evidence>
<gene>
    <name evidence="4" type="ORF">LY89DRAFT_788227</name>
</gene>
<accession>A0A132BBF9</accession>
<keyword evidence="5" id="KW-1185">Reference proteome</keyword>
<dbReference type="InParanoid" id="A0A132BBF9"/>
<dbReference type="GO" id="GO:0043386">
    <property type="term" value="P:mycotoxin biosynthetic process"/>
    <property type="evidence" value="ECO:0007669"/>
    <property type="project" value="InterPro"/>
</dbReference>
<keyword evidence="3" id="KW-1133">Transmembrane helix</keyword>
<comment type="similarity">
    <text evidence="1">Belongs to the ustYa family.</text>
</comment>
<protein>
    <submittedName>
        <fullName evidence="4">Uncharacterized protein</fullName>
    </submittedName>
</protein>
<dbReference type="Pfam" id="PF11807">
    <property type="entry name" value="UstYa"/>
    <property type="match status" value="1"/>
</dbReference>
<dbReference type="PANTHER" id="PTHR33365">
    <property type="entry name" value="YALI0B05434P"/>
    <property type="match status" value="1"/>
</dbReference>
<keyword evidence="3" id="KW-0812">Transmembrane</keyword>
<evidence type="ECO:0000256" key="3">
    <source>
        <dbReference type="SAM" id="Phobius"/>
    </source>
</evidence>
<dbReference type="InterPro" id="IPR021765">
    <property type="entry name" value="UstYa-like"/>
</dbReference>
<evidence type="ECO:0000256" key="1">
    <source>
        <dbReference type="ARBA" id="ARBA00035112"/>
    </source>
</evidence>
<dbReference type="EMBL" id="KQ947432">
    <property type="protein sequence ID" value="KUJ09339.1"/>
    <property type="molecule type" value="Genomic_DNA"/>
</dbReference>